<proteinExistence type="predicted"/>
<dbReference type="PANTHER" id="PTHR30029">
    <property type="entry name" value="STAGE V SPORULATION PROTEIN R"/>
    <property type="match status" value="1"/>
</dbReference>
<gene>
    <name evidence="3" type="ORF">KDA27_10005</name>
</gene>
<dbReference type="PANTHER" id="PTHR30029:SF2">
    <property type="entry name" value="STAGE V SPORULATION PROTEIN R"/>
    <property type="match status" value="1"/>
</dbReference>
<evidence type="ECO:0000313" key="3">
    <source>
        <dbReference type="EMBL" id="MCA9756125.1"/>
    </source>
</evidence>
<protein>
    <submittedName>
        <fullName evidence="3">SpoVR family protein</fullName>
    </submittedName>
</protein>
<dbReference type="Proteomes" id="UP000739538">
    <property type="component" value="Unassembled WGS sequence"/>
</dbReference>
<name>A0A956SD67_UNCEI</name>
<accession>A0A956SD67</accession>
<reference evidence="3" key="2">
    <citation type="journal article" date="2021" name="Microbiome">
        <title>Successional dynamics and alternative stable states in a saline activated sludge microbial community over 9 years.</title>
        <authorList>
            <person name="Wang Y."/>
            <person name="Ye J."/>
            <person name="Ju F."/>
            <person name="Liu L."/>
            <person name="Boyd J.A."/>
            <person name="Deng Y."/>
            <person name="Parks D.H."/>
            <person name="Jiang X."/>
            <person name="Yin X."/>
            <person name="Woodcroft B.J."/>
            <person name="Tyson G.W."/>
            <person name="Hugenholtz P."/>
            <person name="Polz M.F."/>
            <person name="Zhang T."/>
        </authorList>
    </citation>
    <scope>NUCLEOTIDE SEQUENCE</scope>
    <source>
        <strain evidence="3">HKST-UBA02</strain>
    </source>
</reference>
<dbReference type="InterPro" id="IPR007390">
    <property type="entry name" value="Spore_V_R"/>
</dbReference>
<dbReference type="InterPro" id="IPR057008">
    <property type="entry name" value="SpoVR-like_C"/>
</dbReference>
<organism evidence="3 4">
    <name type="scientific">Eiseniibacteriota bacterium</name>
    <dbReference type="NCBI Taxonomy" id="2212470"/>
    <lineage>
        <taxon>Bacteria</taxon>
        <taxon>Candidatus Eiseniibacteriota</taxon>
    </lineage>
</organism>
<feature type="domain" description="SpoVR protein-like N-terminal" evidence="1">
    <location>
        <begin position="5"/>
        <end position="419"/>
    </location>
</feature>
<feature type="domain" description="SpoVR-like C-terminal" evidence="2">
    <location>
        <begin position="421"/>
        <end position="471"/>
    </location>
</feature>
<dbReference type="AlphaFoldDB" id="A0A956SD67"/>
<sequence length="493" mass="58128">MSLTPELTVWRDKIRAYAVGQGLDFFEVVFELLSWEQINEVAAFGGFPSRYPHWRFGMEFEHLSKSHAYGLSKIYELVINNDPSVAYLQESNEMVDQKLVMAHVYGHSDFFKNNIFFGHTNRKMIDTMAAHAARVRRHMDRFGQEKVEDFIDAVLSLENLIDPNRVFLDDKSNRVSLPPEEEEPIQVGRIRAKEYLDPFVNPPSVLEEERQRLEREREERRRIPERPERDVLLFLIHFAPLERWQQDIVDIIREESYYFLPQMQTKIMNEGWASYWHTKIMTEFALDASEVLDYAEKCAGVFSMPPGNFNPYKVGLELFRDIERRWNRGQFGPAWQECEDYEAKANWDLGTGKGKEKIFEVRRLYNDITFLDTFLTPEFCNQQQLFVHRYNERTRRREISDREFDMVKAQLLGSLTNGGQPIIHVVESNYENRGELLLEHDHQGLDLDLGYARATLGNLQKVWRRPVHIHTYVDGKERIYSHDGSDFKETVVA</sequence>
<dbReference type="InterPro" id="IPR056174">
    <property type="entry name" value="SpoVR_N"/>
</dbReference>
<reference evidence="3" key="1">
    <citation type="submission" date="2020-04" db="EMBL/GenBank/DDBJ databases">
        <authorList>
            <person name="Zhang T."/>
        </authorList>
    </citation>
    <scope>NUCLEOTIDE SEQUENCE</scope>
    <source>
        <strain evidence="3">HKST-UBA02</strain>
    </source>
</reference>
<evidence type="ECO:0000259" key="1">
    <source>
        <dbReference type="Pfam" id="PF04293"/>
    </source>
</evidence>
<evidence type="ECO:0000259" key="2">
    <source>
        <dbReference type="Pfam" id="PF24755"/>
    </source>
</evidence>
<dbReference type="Pfam" id="PF04293">
    <property type="entry name" value="SpoVR"/>
    <property type="match status" value="1"/>
</dbReference>
<dbReference type="Pfam" id="PF24755">
    <property type="entry name" value="SpoVR_C"/>
    <property type="match status" value="1"/>
</dbReference>
<dbReference type="EMBL" id="JAGQHS010000043">
    <property type="protein sequence ID" value="MCA9756125.1"/>
    <property type="molecule type" value="Genomic_DNA"/>
</dbReference>
<comment type="caution">
    <text evidence="3">The sequence shown here is derived from an EMBL/GenBank/DDBJ whole genome shotgun (WGS) entry which is preliminary data.</text>
</comment>
<evidence type="ECO:0000313" key="4">
    <source>
        <dbReference type="Proteomes" id="UP000739538"/>
    </source>
</evidence>